<evidence type="ECO:0008006" key="3">
    <source>
        <dbReference type="Google" id="ProtNLM"/>
    </source>
</evidence>
<sequence length="82" mass="9109">MKDTYGVNTQFLLGSYEGRVTLYMSTGSLQLRNVTLNDTGEYNVTITRADGTVMNGLTTLNVWGKSNKHKNTRSSKITVMTN</sequence>
<protein>
    <recommendedName>
        <fullName evidence="3">Immunoglobulin subtype domain-containing protein</fullName>
    </recommendedName>
</protein>
<dbReference type="InterPro" id="IPR036179">
    <property type="entry name" value="Ig-like_dom_sf"/>
</dbReference>
<evidence type="ECO:0000313" key="2">
    <source>
        <dbReference type="Proteomes" id="UP000261520"/>
    </source>
</evidence>
<dbReference type="Proteomes" id="UP000261520">
    <property type="component" value="Unplaced"/>
</dbReference>
<organism evidence="1 2">
    <name type="scientific">Periophthalmus magnuspinnatus</name>
    <dbReference type="NCBI Taxonomy" id="409849"/>
    <lineage>
        <taxon>Eukaryota</taxon>
        <taxon>Metazoa</taxon>
        <taxon>Chordata</taxon>
        <taxon>Craniata</taxon>
        <taxon>Vertebrata</taxon>
        <taxon>Euteleostomi</taxon>
        <taxon>Actinopterygii</taxon>
        <taxon>Neopterygii</taxon>
        <taxon>Teleostei</taxon>
        <taxon>Neoteleostei</taxon>
        <taxon>Acanthomorphata</taxon>
        <taxon>Gobiaria</taxon>
        <taxon>Gobiiformes</taxon>
        <taxon>Gobioidei</taxon>
        <taxon>Gobiidae</taxon>
        <taxon>Oxudercinae</taxon>
        <taxon>Periophthalmus</taxon>
    </lineage>
</organism>
<dbReference type="SUPFAM" id="SSF48726">
    <property type="entry name" value="Immunoglobulin"/>
    <property type="match status" value="1"/>
</dbReference>
<dbReference type="Gene3D" id="2.60.40.10">
    <property type="entry name" value="Immunoglobulins"/>
    <property type="match status" value="1"/>
</dbReference>
<name>A0A3B4B3C2_9GOBI</name>
<reference evidence="1" key="2">
    <citation type="submission" date="2025-09" db="UniProtKB">
        <authorList>
            <consortium name="Ensembl"/>
        </authorList>
    </citation>
    <scope>IDENTIFICATION</scope>
</reference>
<accession>A0A3B4B3C2</accession>
<evidence type="ECO:0000313" key="1">
    <source>
        <dbReference type="Ensembl" id="ENSPMGP00000023500.1"/>
    </source>
</evidence>
<dbReference type="InterPro" id="IPR013783">
    <property type="entry name" value="Ig-like_fold"/>
</dbReference>
<dbReference type="AlphaFoldDB" id="A0A3B4B3C2"/>
<keyword evidence="2" id="KW-1185">Reference proteome</keyword>
<dbReference type="Ensembl" id="ENSPMGT00000025035.1">
    <property type="protein sequence ID" value="ENSPMGP00000023500.1"/>
    <property type="gene ID" value="ENSPMGG00000019002.1"/>
</dbReference>
<reference evidence="1" key="1">
    <citation type="submission" date="2025-08" db="UniProtKB">
        <authorList>
            <consortium name="Ensembl"/>
        </authorList>
    </citation>
    <scope>IDENTIFICATION</scope>
</reference>
<proteinExistence type="predicted"/>